<comment type="caution">
    <text evidence="1">The sequence shown here is derived from an EMBL/GenBank/DDBJ whole genome shotgun (WGS) entry which is preliminary data.</text>
</comment>
<reference evidence="1 2" key="1">
    <citation type="submission" date="2019-08" db="EMBL/GenBank/DDBJ databases">
        <authorList>
            <person name="Seo Y.L."/>
        </authorList>
    </citation>
    <scope>NUCLEOTIDE SEQUENCE [LARGE SCALE GENOMIC DNA]</scope>
    <source>
        <strain evidence="1 2">MaA-C15</strain>
    </source>
</reference>
<gene>
    <name evidence="1" type="ORF">FY036_06330</name>
</gene>
<dbReference type="Proteomes" id="UP000323258">
    <property type="component" value="Unassembled WGS sequence"/>
</dbReference>
<accession>A0A5D4H0U9</accession>
<dbReference type="RefSeq" id="WP_148913866.1">
    <property type="nucleotide sequence ID" value="NZ_VSZS01000057.1"/>
</dbReference>
<name>A0A5D4H0U9_9HYPH</name>
<sequence>MTKFLYVYHGSGKIPATEAERHEMMKAWDAWFASLGADVLDTGNPVGMSKTVMPGGKVENNGGVNPTGGYSIIEAKDIDDAARKAKSCPILAAGNANIEIAPILDMRTMTAG</sequence>
<organism evidence="1 2">
    <name type="scientific">Neoaquamicrobium microcysteis</name>
    <dbReference type="NCBI Taxonomy" id="2682781"/>
    <lineage>
        <taxon>Bacteria</taxon>
        <taxon>Pseudomonadati</taxon>
        <taxon>Pseudomonadota</taxon>
        <taxon>Alphaproteobacteria</taxon>
        <taxon>Hyphomicrobiales</taxon>
        <taxon>Phyllobacteriaceae</taxon>
        <taxon>Neoaquamicrobium</taxon>
    </lineage>
</organism>
<dbReference type="SUPFAM" id="SSF54909">
    <property type="entry name" value="Dimeric alpha+beta barrel"/>
    <property type="match status" value="1"/>
</dbReference>
<dbReference type="OrthoDB" id="5117987at2"/>
<evidence type="ECO:0000313" key="2">
    <source>
        <dbReference type="Proteomes" id="UP000323258"/>
    </source>
</evidence>
<keyword evidence="2" id="KW-1185">Reference proteome</keyword>
<reference evidence="1 2" key="2">
    <citation type="submission" date="2019-09" db="EMBL/GenBank/DDBJ databases">
        <title>Mesorhizobium sp. MaA-C15 isolated from Microcystis aeruginosa.</title>
        <authorList>
            <person name="Jeong S.E."/>
            <person name="Jin H.M."/>
            <person name="Jeon C.O."/>
        </authorList>
    </citation>
    <scope>NUCLEOTIDE SEQUENCE [LARGE SCALE GENOMIC DNA]</scope>
    <source>
        <strain evidence="1 2">MaA-C15</strain>
    </source>
</reference>
<evidence type="ECO:0008006" key="3">
    <source>
        <dbReference type="Google" id="ProtNLM"/>
    </source>
</evidence>
<evidence type="ECO:0000313" key="1">
    <source>
        <dbReference type="EMBL" id="TYR34104.1"/>
    </source>
</evidence>
<dbReference type="AlphaFoldDB" id="A0A5D4H0U9"/>
<protein>
    <recommendedName>
        <fullName evidence="3">YCII-related domain-containing protein</fullName>
    </recommendedName>
</protein>
<proteinExistence type="predicted"/>
<dbReference type="EMBL" id="VSZS01000057">
    <property type="protein sequence ID" value="TYR34104.1"/>
    <property type="molecule type" value="Genomic_DNA"/>
</dbReference>
<dbReference type="Gene3D" id="3.30.70.1060">
    <property type="entry name" value="Dimeric alpha+beta barrel"/>
    <property type="match status" value="1"/>
</dbReference>
<dbReference type="InterPro" id="IPR011008">
    <property type="entry name" value="Dimeric_a/b-barrel"/>
</dbReference>